<dbReference type="EMBL" id="JAKKZF010000093">
    <property type="protein sequence ID" value="MCG0065994.1"/>
    <property type="molecule type" value="Genomic_DNA"/>
</dbReference>
<keyword evidence="2" id="KW-1185">Reference proteome</keyword>
<dbReference type="Proteomes" id="UP001299012">
    <property type="component" value="Unassembled WGS sequence"/>
</dbReference>
<comment type="caution">
    <text evidence="1">The sequence shown here is derived from an EMBL/GenBank/DDBJ whole genome shotgun (WGS) entry which is preliminary data.</text>
</comment>
<reference evidence="1 2" key="1">
    <citation type="submission" date="2022-01" db="EMBL/GenBank/DDBJ databases">
        <title>Draft Genome Sequences of Seven Type Strains of the Genus Streptomyces.</title>
        <authorList>
            <person name="Aziz S."/>
            <person name="Coretto E."/>
            <person name="Chronakova A."/>
            <person name="Sproer C."/>
            <person name="Huber K."/>
            <person name="Nouioui I."/>
            <person name="Gross H."/>
        </authorList>
    </citation>
    <scope>NUCLEOTIDE SEQUENCE [LARGE SCALE GENOMIC DNA]</scope>
    <source>
        <strain evidence="1 2">DSM 41685</strain>
    </source>
</reference>
<proteinExistence type="predicted"/>
<protein>
    <submittedName>
        <fullName evidence="1">Uncharacterized protein</fullName>
    </submittedName>
</protein>
<organism evidence="1 2">
    <name type="scientific">Streptomyces tricolor</name>
    <dbReference type="NCBI Taxonomy" id="68277"/>
    <lineage>
        <taxon>Bacteria</taxon>
        <taxon>Bacillati</taxon>
        <taxon>Actinomycetota</taxon>
        <taxon>Actinomycetes</taxon>
        <taxon>Kitasatosporales</taxon>
        <taxon>Streptomycetaceae</taxon>
        <taxon>Streptomyces</taxon>
        <taxon>Streptomyces violaceoruber group</taxon>
    </lineage>
</organism>
<evidence type="ECO:0000313" key="2">
    <source>
        <dbReference type="Proteomes" id="UP001299012"/>
    </source>
</evidence>
<dbReference type="RefSeq" id="WP_086697520.1">
    <property type="nucleotide sequence ID" value="NZ_JAKKZF010000093.1"/>
</dbReference>
<name>A0ABS9JK93_9ACTN</name>
<accession>A0ABS9JK93</accession>
<gene>
    <name evidence="1" type="ORF">L0F81_22300</name>
</gene>
<sequence>MTAQPDHQAARPGPVPLMRTLAELRSALSVWGFPGDRESFERELDALALDDLTGVRTLIQAYRHRVMLRCTQEGMAELMRPTRDVAFELGRKMMAEKNGTAR</sequence>
<evidence type="ECO:0000313" key="1">
    <source>
        <dbReference type="EMBL" id="MCG0065994.1"/>
    </source>
</evidence>